<evidence type="ECO:0000313" key="4">
    <source>
        <dbReference type="EMBL" id="NYG98894.1"/>
    </source>
</evidence>
<dbReference type="PANTHER" id="PTHR34351:SF1">
    <property type="entry name" value="SLR1927 PROTEIN"/>
    <property type="match status" value="1"/>
</dbReference>
<evidence type="ECO:0000313" key="5">
    <source>
        <dbReference type="Proteomes" id="UP000553888"/>
    </source>
</evidence>
<keyword evidence="2" id="KW-0472">Membrane</keyword>
<keyword evidence="5" id="KW-1185">Reference proteome</keyword>
<feature type="transmembrane region" description="Helical" evidence="2">
    <location>
        <begin position="80"/>
        <end position="103"/>
    </location>
</feature>
<dbReference type="Pfam" id="PF01882">
    <property type="entry name" value="DUF58"/>
    <property type="match status" value="1"/>
</dbReference>
<sequence>MTTTLEPPAGAPQPTGPEPAGAELSSADAEAARSRARRRARRAWPVWLRWLPAVGRRAAGIAQVVTLLASRLWGVLRPRLAIVSAMGWLVLLAAVVFGVAGFVLGWQEFVYLAVTLLAGLLVAIGFVFGRASFRVLIELTPRRVVAGDRALGRMLVANTKAKRSTPARIELPVGAGLAEFVIPPLAPEAEHEELFAVPTNRRAVIVAGPAVSVRGDQLGLLRRTVRWTEPVELFVHPLTARLAPSAAGLVRDLEGETTKTITNNDISFHALRAYEPGDDRRYVHWRTSARTGQLMVRQFEETRRSQLTIVFSSDRRWYVDEAEYELAVSVMASLAQQVIRDGTRVSVVSEKQQLRTVTLTAMLDDSCRLEPIASPYASPREFARQATLRLPPPSVAMIVAGSLMPLTDFRAIERLFGLDTQTVGFRTEVGATPRLASISGLRVGTVGELADLQKIVRRMS</sequence>
<dbReference type="InterPro" id="IPR002881">
    <property type="entry name" value="DUF58"/>
</dbReference>
<gene>
    <name evidence="4" type="ORF">BJ979_001520</name>
</gene>
<reference evidence="4 5" key="1">
    <citation type="submission" date="2020-07" db="EMBL/GenBank/DDBJ databases">
        <title>Sequencing the genomes of 1000 actinobacteria strains.</title>
        <authorList>
            <person name="Klenk H.-P."/>
        </authorList>
    </citation>
    <scope>NUCLEOTIDE SEQUENCE [LARGE SCALE GENOMIC DNA]</scope>
    <source>
        <strain evidence="4 5">DSM 23141</strain>
    </source>
</reference>
<dbReference type="EMBL" id="JACBZY010000001">
    <property type="protein sequence ID" value="NYG98894.1"/>
    <property type="molecule type" value="Genomic_DNA"/>
</dbReference>
<name>A0A852YC80_9MICO</name>
<evidence type="ECO:0000256" key="1">
    <source>
        <dbReference type="SAM" id="MobiDB-lite"/>
    </source>
</evidence>
<organism evidence="4 5">
    <name type="scientific">Schumannella luteola</name>
    <dbReference type="NCBI Taxonomy" id="472059"/>
    <lineage>
        <taxon>Bacteria</taxon>
        <taxon>Bacillati</taxon>
        <taxon>Actinomycetota</taxon>
        <taxon>Actinomycetes</taxon>
        <taxon>Micrococcales</taxon>
        <taxon>Microbacteriaceae</taxon>
        <taxon>Schumannella</taxon>
    </lineage>
</organism>
<keyword evidence="2" id="KW-0812">Transmembrane</keyword>
<comment type="caution">
    <text evidence="4">The sequence shown here is derived from an EMBL/GenBank/DDBJ whole genome shotgun (WGS) entry which is preliminary data.</text>
</comment>
<feature type="domain" description="DUF58" evidence="3">
    <location>
        <begin position="271"/>
        <end position="355"/>
    </location>
</feature>
<evidence type="ECO:0000256" key="2">
    <source>
        <dbReference type="SAM" id="Phobius"/>
    </source>
</evidence>
<keyword evidence="2" id="KW-1133">Transmembrane helix</keyword>
<protein>
    <recommendedName>
        <fullName evidence="3">DUF58 domain-containing protein</fullName>
    </recommendedName>
</protein>
<dbReference type="RefSeq" id="WP_179566749.1">
    <property type="nucleotide sequence ID" value="NZ_JACBZY010000001.1"/>
</dbReference>
<feature type="transmembrane region" description="Helical" evidence="2">
    <location>
        <begin position="109"/>
        <end position="133"/>
    </location>
</feature>
<evidence type="ECO:0000259" key="3">
    <source>
        <dbReference type="Pfam" id="PF01882"/>
    </source>
</evidence>
<feature type="region of interest" description="Disordered" evidence="1">
    <location>
        <begin position="1"/>
        <end position="26"/>
    </location>
</feature>
<accession>A0A852YC80</accession>
<dbReference type="PANTHER" id="PTHR34351">
    <property type="entry name" value="SLR1927 PROTEIN-RELATED"/>
    <property type="match status" value="1"/>
</dbReference>
<dbReference type="Proteomes" id="UP000553888">
    <property type="component" value="Unassembled WGS sequence"/>
</dbReference>
<dbReference type="AlphaFoldDB" id="A0A852YC80"/>
<proteinExistence type="predicted"/>